<evidence type="ECO:0000313" key="3">
    <source>
        <dbReference type="Proteomes" id="UP001595897"/>
    </source>
</evidence>
<gene>
    <name evidence="2" type="ORF">ACFO4O_10460</name>
</gene>
<dbReference type="EMBL" id="JBHSGU010000002">
    <property type="protein sequence ID" value="MFC4700582.1"/>
    <property type="molecule type" value="Genomic_DNA"/>
</dbReference>
<feature type="transmembrane region" description="Helical" evidence="1">
    <location>
        <begin position="100"/>
        <end position="119"/>
    </location>
</feature>
<protein>
    <submittedName>
        <fullName evidence="2">MerC domain-containing protein</fullName>
    </submittedName>
</protein>
<keyword evidence="1" id="KW-0812">Transmembrane</keyword>
<evidence type="ECO:0000256" key="1">
    <source>
        <dbReference type="SAM" id="Phobius"/>
    </source>
</evidence>
<dbReference type="RefSeq" id="WP_382408325.1">
    <property type="nucleotide sequence ID" value="NZ_JBHSGU010000002.1"/>
</dbReference>
<keyword evidence="1" id="KW-1133">Transmembrane helix</keyword>
<sequence>MSLKRVPLNNRVLDKLGVWVSAMCAVHCLLLPLLLPVLPLLASSFVAQDWFERGILTISIVVGFAALFIGFKQYHRQLYPLYSLSLGGLIYWNKDIFGEAYEPFTIAVGAGFIIAAHLVNLKLCRQCKSC</sequence>
<keyword evidence="3" id="KW-1185">Reference proteome</keyword>
<name>A0ABV9LVN4_9ALTE</name>
<dbReference type="Proteomes" id="UP001595897">
    <property type="component" value="Unassembled WGS sequence"/>
</dbReference>
<feature type="transmembrane region" description="Helical" evidence="1">
    <location>
        <begin position="78"/>
        <end position="94"/>
    </location>
</feature>
<feature type="transmembrane region" description="Helical" evidence="1">
    <location>
        <begin position="54"/>
        <end position="71"/>
    </location>
</feature>
<feature type="transmembrane region" description="Helical" evidence="1">
    <location>
        <begin position="12"/>
        <end position="34"/>
    </location>
</feature>
<dbReference type="Pfam" id="PF03203">
    <property type="entry name" value="MerC"/>
    <property type="match status" value="1"/>
</dbReference>
<reference evidence="3" key="1">
    <citation type="journal article" date="2019" name="Int. J. Syst. Evol. Microbiol.">
        <title>The Global Catalogue of Microorganisms (GCM) 10K type strain sequencing project: providing services to taxonomists for standard genome sequencing and annotation.</title>
        <authorList>
            <consortium name="The Broad Institute Genomics Platform"/>
            <consortium name="The Broad Institute Genome Sequencing Center for Infectious Disease"/>
            <person name="Wu L."/>
            <person name="Ma J."/>
        </authorList>
    </citation>
    <scope>NUCLEOTIDE SEQUENCE [LARGE SCALE GENOMIC DNA]</scope>
    <source>
        <strain evidence="3">KACC 12507</strain>
    </source>
</reference>
<accession>A0ABV9LVN4</accession>
<organism evidence="2 3">
    <name type="scientific">Glaciecola siphonariae</name>
    <dbReference type="NCBI Taxonomy" id="521012"/>
    <lineage>
        <taxon>Bacteria</taxon>
        <taxon>Pseudomonadati</taxon>
        <taxon>Pseudomonadota</taxon>
        <taxon>Gammaproteobacteria</taxon>
        <taxon>Alteromonadales</taxon>
        <taxon>Alteromonadaceae</taxon>
        <taxon>Glaciecola</taxon>
    </lineage>
</organism>
<keyword evidence="1" id="KW-0472">Membrane</keyword>
<comment type="caution">
    <text evidence="2">The sequence shown here is derived from an EMBL/GenBank/DDBJ whole genome shotgun (WGS) entry which is preliminary data.</text>
</comment>
<dbReference type="InterPro" id="IPR004891">
    <property type="entry name" value="Mercury-R_MerC"/>
</dbReference>
<proteinExistence type="predicted"/>
<evidence type="ECO:0000313" key="2">
    <source>
        <dbReference type="EMBL" id="MFC4700582.1"/>
    </source>
</evidence>